<dbReference type="Proteomes" id="UP000287651">
    <property type="component" value="Unassembled WGS sequence"/>
</dbReference>
<dbReference type="AlphaFoldDB" id="A0A426ZNM3"/>
<proteinExistence type="predicted"/>
<comment type="caution">
    <text evidence="1">The sequence shown here is derived from an EMBL/GenBank/DDBJ whole genome shotgun (WGS) entry which is preliminary data.</text>
</comment>
<evidence type="ECO:0000313" key="2">
    <source>
        <dbReference type="Proteomes" id="UP000287651"/>
    </source>
</evidence>
<accession>A0A426ZNM3</accession>
<evidence type="ECO:0000313" key="1">
    <source>
        <dbReference type="EMBL" id="RRT65521.1"/>
    </source>
</evidence>
<protein>
    <submittedName>
        <fullName evidence="1">Uncharacterized protein</fullName>
    </submittedName>
</protein>
<dbReference type="EMBL" id="AMZH03005783">
    <property type="protein sequence ID" value="RRT65521.1"/>
    <property type="molecule type" value="Genomic_DNA"/>
</dbReference>
<name>A0A426ZNM3_ENSVE</name>
<organism evidence="1 2">
    <name type="scientific">Ensete ventricosum</name>
    <name type="common">Abyssinian banana</name>
    <name type="synonym">Musa ensete</name>
    <dbReference type="NCBI Taxonomy" id="4639"/>
    <lineage>
        <taxon>Eukaryota</taxon>
        <taxon>Viridiplantae</taxon>
        <taxon>Streptophyta</taxon>
        <taxon>Embryophyta</taxon>
        <taxon>Tracheophyta</taxon>
        <taxon>Spermatophyta</taxon>
        <taxon>Magnoliopsida</taxon>
        <taxon>Liliopsida</taxon>
        <taxon>Zingiberales</taxon>
        <taxon>Musaceae</taxon>
        <taxon>Ensete</taxon>
    </lineage>
</organism>
<sequence>MQLCSLHIYPSHFLKPQLRLHPKFTTHVETVISDGSFATFSMKHVQKSMAENFNVQRKHRRMTCYLHRSLLVNCLMEQSEMMSLQIKV</sequence>
<gene>
    <name evidence="1" type="ORF">B296_00041016</name>
</gene>
<reference evidence="1 2" key="1">
    <citation type="journal article" date="2014" name="Agronomy (Basel)">
        <title>A Draft Genome Sequence for Ensete ventricosum, the Drought-Tolerant Tree Against Hunger.</title>
        <authorList>
            <person name="Harrison J."/>
            <person name="Moore K.A."/>
            <person name="Paszkiewicz K."/>
            <person name="Jones T."/>
            <person name="Grant M."/>
            <person name="Ambacheew D."/>
            <person name="Muzemil S."/>
            <person name="Studholme D.J."/>
        </authorList>
    </citation>
    <scope>NUCLEOTIDE SEQUENCE [LARGE SCALE GENOMIC DNA]</scope>
</reference>